<evidence type="ECO:0000313" key="3">
    <source>
        <dbReference type="Proteomes" id="UP000239711"/>
    </source>
</evidence>
<keyword evidence="3" id="KW-1185">Reference proteome</keyword>
<dbReference type="EMBL" id="PVBQ01000008">
    <property type="protein sequence ID" value="PRD47053.1"/>
    <property type="molecule type" value="Genomic_DNA"/>
</dbReference>
<feature type="transmembrane region" description="Helical" evidence="1">
    <location>
        <begin position="172"/>
        <end position="191"/>
    </location>
</feature>
<comment type="caution">
    <text evidence="2">The sequence shown here is derived from an EMBL/GenBank/DDBJ whole genome shotgun (WGS) entry which is preliminary data.</text>
</comment>
<gene>
    <name evidence="2" type="ORF">C5745_11555</name>
</gene>
<dbReference type="OrthoDB" id="793362at2"/>
<keyword evidence="1" id="KW-0812">Transmembrane</keyword>
<feature type="transmembrane region" description="Helical" evidence="1">
    <location>
        <begin position="272"/>
        <end position="292"/>
    </location>
</feature>
<keyword evidence="1" id="KW-0472">Membrane</keyword>
<feature type="transmembrane region" description="Helical" evidence="1">
    <location>
        <begin position="145"/>
        <end position="166"/>
    </location>
</feature>
<dbReference type="RefSeq" id="WP_105717170.1">
    <property type="nucleotide sequence ID" value="NZ_PVBQ01000008.1"/>
</dbReference>
<proteinExistence type="predicted"/>
<feature type="transmembrane region" description="Helical" evidence="1">
    <location>
        <begin position="238"/>
        <end position="260"/>
    </location>
</feature>
<dbReference type="AlphaFoldDB" id="A0A2S9J2N9"/>
<dbReference type="Proteomes" id="UP000239711">
    <property type="component" value="Unassembled WGS sequence"/>
</dbReference>
<feature type="transmembrane region" description="Helical" evidence="1">
    <location>
        <begin position="21"/>
        <end position="42"/>
    </location>
</feature>
<organism evidence="2 3">
    <name type="scientific">Sphingobacterium haloxyli</name>
    <dbReference type="NCBI Taxonomy" id="2100533"/>
    <lineage>
        <taxon>Bacteria</taxon>
        <taxon>Pseudomonadati</taxon>
        <taxon>Bacteroidota</taxon>
        <taxon>Sphingobacteriia</taxon>
        <taxon>Sphingobacteriales</taxon>
        <taxon>Sphingobacteriaceae</taxon>
        <taxon>Sphingobacterium</taxon>
    </lineage>
</organism>
<accession>A0A2S9J2N9</accession>
<evidence type="ECO:0000313" key="2">
    <source>
        <dbReference type="EMBL" id="PRD47053.1"/>
    </source>
</evidence>
<name>A0A2S9J2N9_9SPHI</name>
<keyword evidence="1" id="KW-1133">Transmembrane helix</keyword>
<feature type="transmembrane region" description="Helical" evidence="1">
    <location>
        <begin position="212"/>
        <end position="232"/>
    </location>
</feature>
<reference evidence="2 3" key="1">
    <citation type="submission" date="2018-02" db="EMBL/GenBank/DDBJ databases">
        <title>The draft genome of Sphingobacterium sp. 5JN-11.</title>
        <authorList>
            <person name="Liu L."/>
            <person name="Li L."/>
            <person name="Liang L."/>
            <person name="Zhang X."/>
            <person name="Wang T."/>
        </authorList>
    </citation>
    <scope>NUCLEOTIDE SEQUENCE [LARGE SCALE GENOMIC DNA]</scope>
    <source>
        <strain evidence="2 3">5JN-11</strain>
    </source>
</reference>
<sequence length="304" mass="35068">MKYYFQLQYQVFRRQIEDIGLPFLVGLLLFGLLYILLFAITIRAPQYTPWLLGYVSISLLYKLTNPNRVDFLKNIFTRQKFLITRCGENIACISPFIPIAIYGREWLLTILLITLSLIFTVISVRRVEIRSTPTPFRSSAFEFVIFFRRLWLLLLIGYALACISIYYGNINLPFVLLGIVMLMALGAYDIIEDEYIVWNNARSASGFIKNKIHMGCVQLSIIVMPLVLLLLLFGTSMFFWAILSWISGLLLLILVVLMKYAAYPRPVGITEAIACVIIVMMPLLVVVAYPYYYKKAVQNLEKYL</sequence>
<feature type="transmembrane region" description="Helical" evidence="1">
    <location>
        <begin position="106"/>
        <end position="124"/>
    </location>
</feature>
<evidence type="ECO:0000256" key="1">
    <source>
        <dbReference type="SAM" id="Phobius"/>
    </source>
</evidence>
<protein>
    <submittedName>
        <fullName evidence="2">Uncharacterized protein</fullName>
    </submittedName>
</protein>